<keyword evidence="4" id="KW-1185">Reference proteome</keyword>
<dbReference type="PANTHER" id="PTHR47307:SF1">
    <property type="entry name" value="GLUTATHIONE-REGULATED POTASSIUM-EFFLUX SYSTEM ANCILLARY PROTEIN KEFG"/>
    <property type="match status" value="1"/>
</dbReference>
<reference evidence="3" key="2">
    <citation type="submission" date="2020-09" db="EMBL/GenBank/DDBJ databases">
        <authorList>
            <person name="Sun Q."/>
            <person name="Zhou Y."/>
        </authorList>
    </citation>
    <scope>NUCLEOTIDE SEQUENCE</scope>
    <source>
        <strain evidence="3">CGMCC 1.15966</strain>
    </source>
</reference>
<evidence type="ECO:0000259" key="2">
    <source>
        <dbReference type="Pfam" id="PF02525"/>
    </source>
</evidence>
<evidence type="ECO:0000313" key="3">
    <source>
        <dbReference type="EMBL" id="GGE12578.1"/>
    </source>
</evidence>
<dbReference type="RefSeq" id="WP_220476586.1">
    <property type="nucleotide sequence ID" value="NZ_BMKM01000001.1"/>
</dbReference>
<dbReference type="GO" id="GO:0010181">
    <property type="term" value="F:FMN binding"/>
    <property type="evidence" value="ECO:0007669"/>
    <property type="project" value="TreeGrafter"/>
</dbReference>
<dbReference type="GO" id="GO:0009055">
    <property type="term" value="F:electron transfer activity"/>
    <property type="evidence" value="ECO:0007669"/>
    <property type="project" value="TreeGrafter"/>
</dbReference>
<evidence type="ECO:0000313" key="4">
    <source>
        <dbReference type="Proteomes" id="UP000614460"/>
    </source>
</evidence>
<organism evidence="3 4">
    <name type="scientific">Sphingobacterium cellulitidis</name>
    <dbReference type="NCBI Taxonomy" id="1768011"/>
    <lineage>
        <taxon>Bacteria</taxon>
        <taxon>Pseudomonadati</taxon>
        <taxon>Bacteroidota</taxon>
        <taxon>Sphingobacteriia</taxon>
        <taxon>Sphingobacteriales</taxon>
        <taxon>Sphingobacteriaceae</taxon>
        <taxon>Sphingobacterium</taxon>
    </lineage>
</organism>
<dbReference type="Pfam" id="PF02525">
    <property type="entry name" value="Flavodoxin_2"/>
    <property type="match status" value="1"/>
</dbReference>
<proteinExistence type="predicted"/>
<sequence length="111" mass="13245">MIIEELQKSILDLEIRDIHTQYPDYKINKKVEHEVLLRHQAIVFQYPIYWYSKYAILKHWFDEVFEHQFACGSKGNKLKGKNFVPSITVRTSERSYNDYKHQTSAIATYCG</sequence>
<dbReference type="Gene3D" id="3.40.50.360">
    <property type="match status" value="1"/>
</dbReference>
<dbReference type="EMBL" id="BMKM01000001">
    <property type="protein sequence ID" value="GGE12578.1"/>
    <property type="molecule type" value="Genomic_DNA"/>
</dbReference>
<feature type="domain" description="Flavodoxin-like fold" evidence="2">
    <location>
        <begin position="3"/>
        <end position="105"/>
    </location>
</feature>
<dbReference type="InterPro" id="IPR046980">
    <property type="entry name" value="KefG/KefF"/>
</dbReference>
<evidence type="ECO:0000256" key="1">
    <source>
        <dbReference type="ARBA" id="ARBA00023002"/>
    </source>
</evidence>
<dbReference type="InterPro" id="IPR029039">
    <property type="entry name" value="Flavoprotein-like_sf"/>
</dbReference>
<dbReference type="InterPro" id="IPR003680">
    <property type="entry name" value="Flavodoxin_fold"/>
</dbReference>
<protein>
    <recommendedName>
        <fullName evidence="2">Flavodoxin-like fold domain-containing protein</fullName>
    </recommendedName>
</protein>
<gene>
    <name evidence="3" type="ORF">GCM10011516_07940</name>
</gene>
<dbReference type="GO" id="GO:0003955">
    <property type="term" value="F:NAD(P)H dehydrogenase (quinone) activity"/>
    <property type="evidence" value="ECO:0007669"/>
    <property type="project" value="TreeGrafter"/>
</dbReference>
<comment type="caution">
    <text evidence="3">The sequence shown here is derived from an EMBL/GenBank/DDBJ whole genome shotgun (WGS) entry which is preliminary data.</text>
</comment>
<reference evidence="3" key="1">
    <citation type="journal article" date="2014" name="Int. J. Syst. Evol. Microbiol.">
        <title>Complete genome sequence of Corynebacterium casei LMG S-19264T (=DSM 44701T), isolated from a smear-ripened cheese.</title>
        <authorList>
            <consortium name="US DOE Joint Genome Institute (JGI-PGF)"/>
            <person name="Walter F."/>
            <person name="Albersmeier A."/>
            <person name="Kalinowski J."/>
            <person name="Ruckert C."/>
        </authorList>
    </citation>
    <scope>NUCLEOTIDE SEQUENCE</scope>
    <source>
        <strain evidence="3">CGMCC 1.15966</strain>
    </source>
</reference>
<dbReference type="PANTHER" id="PTHR47307">
    <property type="entry name" value="GLUTATHIONE-REGULATED POTASSIUM-EFFLUX SYSTEM ANCILLARY PROTEIN KEFG"/>
    <property type="match status" value="1"/>
</dbReference>
<dbReference type="SUPFAM" id="SSF52218">
    <property type="entry name" value="Flavoproteins"/>
    <property type="match status" value="1"/>
</dbReference>
<accession>A0A8H9FZP3</accession>
<name>A0A8H9FZP3_9SPHI</name>
<dbReference type="Proteomes" id="UP000614460">
    <property type="component" value="Unassembled WGS sequence"/>
</dbReference>
<dbReference type="AlphaFoldDB" id="A0A8H9FZP3"/>
<keyword evidence="1" id="KW-0560">Oxidoreductase</keyword>